<sequence>MIKKTKHSLEYLIDKSSKKETTTAEENLLHNFAQSEYDNSEWETSVMGIKEQVSEKIYDNIKNHINQDKTFSIYLKYAIAASIALLIGLGVYFKPSLENEKLLTLETTTVSDSIKLKDGSIVYLAANSILEYPVQFNGSQRKVSLLKGNAFFNVAKDHKHPFIISSGEITTRVVGTSFHIQLSQDKCSVIVVTGKVNVTSKNQSVDLKPSEEALFVANNLTKHQANSSLLINWYKEDVTLDNVTLNEVITLLQYKYGVVFNLKKGVSINTKLTVYVEKEASLEDVLKQINYITNLKLEQHDRTVTVN</sequence>
<dbReference type="PIRSF" id="PIRSF018266">
    <property type="entry name" value="FecR"/>
    <property type="match status" value="1"/>
</dbReference>
<proteinExistence type="predicted"/>
<evidence type="ECO:0000313" key="5">
    <source>
        <dbReference type="Proteomes" id="UP001151079"/>
    </source>
</evidence>
<organism evidence="4 5">
    <name type="scientific">Flavobacterium shii</name>
    <dbReference type="NCBI Taxonomy" id="2987687"/>
    <lineage>
        <taxon>Bacteria</taxon>
        <taxon>Pseudomonadati</taxon>
        <taxon>Bacteroidota</taxon>
        <taxon>Flavobacteriia</taxon>
        <taxon>Flavobacteriales</taxon>
        <taxon>Flavobacteriaceae</taxon>
        <taxon>Flavobacterium</taxon>
    </lineage>
</organism>
<dbReference type="RefSeq" id="WP_264206681.1">
    <property type="nucleotide sequence ID" value="NZ_JAOZEW010000013.1"/>
</dbReference>
<dbReference type="InterPro" id="IPR006860">
    <property type="entry name" value="FecR"/>
</dbReference>
<evidence type="ECO:0000259" key="2">
    <source>
        <dbReference type="Pfam" id="PF04773"/>
    </source>
</evidence>
<dbReference type="PANTHER" id="PTHR30273:SF2">
    <property type="entry name" value="PROTEIN FECR"/>
    <property type="match status" value="1"/>
</dbReference>
<evidence type="ECO:0000259" key="3">
    <source>
        <dbReference type="Pfam" id="PF16344"/>
    </source>
</evidence>
<dbReference type="AlphaFoldDB" id="A0A9X2ZCH9"/>
<gene>
    <name evidence="4" type="ORF">OIU83_12950</name>
</gene>
<dbReference type="InterPro" id="IPR012373">
    <property type="entry name" value="Ferrdict_sens_TM"/>
</dbReference>
<keyword evidence="1" id="KW-1133">Transmembrane helix</keyword>
<feature type="domain" description="Protein FecR C-terminal" evidence="3">
    <location>
        <begin position="239"/>
        <end position="306"/>
    </location>
</feature>
<feature type="domain" description="FecR protein" evidence="2">
    <location>
        <begin position="110"/>
        <end position="197"/>
    </location>
</feature>
<name>A0A9X2ZCH9_9FLAO</name>
<keyword evidence="5" id="KW-1185">Reference proteome</keyword>
<evidence type="ECO:0000313" key="4">
    <source>
        <dbReference type="EMBL" id="MCV9928569.1"/>
    </source>
</evidence>
<dbReference type="Pfam" id="PF16344">
    <property type="entry name" value="FecR_C"/>
    <property type="match status" value="1"/>
</dbReference>
<dbReference type="Gene3D" id="3.55.50.30">
    <property type="match status" value="1"/>
</dbReference>
<keyword evidence="1" id="KW-0472">Membrane</keyword>
<dbReference type="Gene3D" id="2.60.120.1440">
    <property type="match status" value="1"/>
</dbReference>
<dbReference type="PANTHER" id="PTHR30273">
    <property type="entry name" value="PERIPLASMIC SIGNAL SENSOR AND SIGMA FACTOR ACTIVATOR FECR-RELATED"/>
    <property type="match status" value="1"/>
</dbReference>
<keyword evidence="1" id="KW-0812">Transmembrane</keyword>
<reference evidence="4" key="1">
    <citation type="submission" date="2022-10" db="EMBL/GenBank/DDBJ databases">
        <title>Two novel species of Flavobacterium.</title>
        <authorList>
            <person name="Liu Q."/>
            <person name="Xin Y.-H."/>
        </authorList>
    </citation>
    <scope>NUCLEOTIDE SEQUENCE</scope>
    <source>
        <strain evidence="4">LS1R49</strain>
    </source>
</reference>
<protein>
    <submittedName>
        <fullName evidence="4">FecR family protein</fullName>
    </submittedName>
</protein>
<evidence type="ECO:0000256" key="1">
    <source>
        <dbReference type="SAM" id="Phobius"/>
    </source>
</evidence>
<dbReference type="GO" id="GO:0016989">
    <property type="term" value="F:sigma factor antagonist activity"/>
    <property type="evidence" value="ECO:0007669"/>
    <property type="project" value="TreeGrafter"/>
</dbReference>
<dbReference type="Proteomes" id="UP001151079">
    <property type="component" value="Unassembled WGS sequence"/>
</dbReference>
<dbReference type="EMBL" id="JAOZEW010000013">
    <property type="protein sequence ID" value="MCV9928569.1"/>
    <property type="molecule type" value="Genomic_DNA"/>
</dbReference>
<dbReference type="InterPro" id="IPR032508">
    <property type="entry name" value="FecR_C"/>
</dbReference>
<feature type="transmembrane region" description="Helical" evidence="1">
    <location>
        <begin position="74"/>
        <end position="93"/>
    </location>
</feature>
<dbReference type="Pfam" id="PF04773">
    <property type="entry name" value="FecR"/>
    <property type="match status" value="1"/>
</dbReference>
<accession>A0A9X2ZCH9</accession>
<comment type="caution">
    <text evidence="4">The sequence shown here is derived from an EMBL/GenBank/DDBJ whole genome shotgun (WGS) entry which is preliminary data.</text>
</comment>